<organism evidence="1 2">
    <name type="scientific">Sphaerodactylus townsendi</name>
    <dbReference type="NCBI Taxonomy" id="933632"/>
    <lineage>
        <taxon>Eukaryota</taxon>
        <taxon>Metazoa</taxon>
        <taxon>Chordata</taxon>
        <taxon>Craniata</taxon>
        <taxon>Vertebrata</taxon>
        <taxon>Euteleostomi</taxon>
        <taxon>Lepidosauria</taxon>
        <taxon>Squamata</taxon>
        <taxon>Bifurcata</taxon>
        <taxon>Gekkota</taxon>
        <taxon>Sphaerodactylidae</taxon>
        <taxon>Sphaerodactylus</taxon>
    </lineage>
</organism>
<sequence length="261" mass="29196">MGGCFSCQRCRSKYQQEPSEAWPSSLGGSGAPAELATPLPEESVPEAALILEVLEKQLEDLKELQCQYLQGQLRVRRLCQQFPRSMRSLSLQVCRARRRLVRVEVRLKRQEGEEGLPALPASALTREPLLPLASDSQGLLSLGSSLSSASLSLRCFPHPPPPPPPVWPDLGDLTEAVATLLALQAHHLQDRKRDLRSCQECLKSIRALRVQLRSVRKRLSVLEEQLGIQVPPRELDADEQEEEKEEPALDAHTEEPEEIRT</sequence>
<evidence type="ECO:0000313" key="2">
    <source>
        <dbReference type="Proteomes" id="UP000827872"/>
    </source>
</evidence>
<accession>A0ACB8G6S8</accession>
<dbReference type="Proteomes" id="UP000827872">
    <property type="component" value="Linkage Group LG01"/>
</dbReference>
<name>A0ACB8G6S8_9SAUR</name>
<proteinExistence type="predicted"/>
<keyword evidence="2" id="KW-1185">Reference proteome</keyword>
<reference evidence="1" key="1">
    <citation type="submission" date="2021-08" db="EMBL/GenBank/DDBJ databases">
        <title>The first chromosome-level gecko genome reveals the dynamic sex chromosomes of Neotropical dwarf geckos (Sphaerodactylidae: Sphaerodactylus).</title>
        <authorList>
            <person name="Pinto B.J."/>
            <person name="Keating S.E."/>
            <person name="Gamble T."/>
        </authorList>
    </citation>
    <scope>NUCLEOTIDE SEQUENCE</scope>
    <source>
        <strain evidence="1">TG3544</strain>
    </source>
</reference>
<gene>
    <name evidence="1" type="ORF">K3G42_003173</name>
</gene>
<protein>
    <submittedName>
        <fullName evidence="1">Uncharacterized protein</fullName>
    </submittedName>
</protein>
<evidence type="ECO:0000313" key="1">
    <source>
        <dbReference type="EMBL" id="KAH8015378.1"/>
    </source>
</evidence>
<comment type="caution">
    <text evidence="1">The sequence shown here is derived from an EMBL/GenBank/DDBJ whole genome shotgun (WGS) entry which is preliminary data.</text>
</comment>
<dbReference type="EMBL" id="CM037614">
    <property type="protein sequence ID" value="KAH8015378.1"/>
    <property type="molecule type" value="Genomic_DNA"/>
</dbReference>